<keyword evidence="12" id="KW-1185">Reference proteome</keyword>
<evidence type="ECO:0000313" key="12">
    <source>
        <dbReference type="Proteomes" id="UP000624041"/>
    </source>
</evidence>
<dbReference type="SUPFAM" id="SSF53659">
    <property type="entry name" value="Isocitrate/Isopropylmalate dehydrogenase-like"/>
    <property type="match status" value="1"/>
</dbReference>
<dbReference type="Proteomes" id="UP000624041">
    <property type="component" value="Unassembled WGS sequence"/>
</dbReference>
<dbReference type="Pfam" id="PF00180">
    <property type="entry name" value="Iso_dh"/>
    <property type="match status" value="1"/>
</dbReference>
<feature type="domain" description="Isopropylmalate dehydrogenase-like" evidence="10">
    <location>
        <begin position="5"/>
        <end position="347"/>
    </location>
</feature>
<comment type="cofactor">
    <cofactor evidence="2">
        <name>Mg(2+)</name>
        <dbReference type="ChEBI" id="CHEBI:18420"/>
    </cofactor>
</comment>
<accession>A0A918CZC6</accession>
<comment type="caution">
    <text evidence="11">The sequence shown here is derived from an EMBL/GenBank/DDBJ whole genome shotgun (WGS) entry which is preliminary data.</text>
</comment>
<dbReference type="PROSITE" id="PS00470">
    <property type="entry name" value="IDH_IMDH"/>
    <property type="match status" value="1"/>
</dbReference>
<gene>
    <name evidence="11" type="primary">ycsA</name>
    <name evidence="11" type="ORF">GCM10007971_06840</name>
</gene>
<keyword evidence="6" id="KW-0560">Oxidoreductase</keyword>
<comment type="catalytic activity">
    <reaction evidence="9">
        <text>(R)-malate + NAD(+) = pyruvate + CO2 + NADH</text>
        <dbReference type="Rhea" id="RHEA:18365"/>
        <dbReference type="ChEBI" id="CHEBI:15361"/>
        <dbReference type="ChEBI" id="CHEBI:15588"/>
        <dbReference type="ChEBI" id="CHEBI:16526"/>
        <dbReference type="ChEBI" id="CHEBI:57540"/>
        <dbReference type="ChEBI" id="CHEBI:57945"/>
        <dbReference type="EC" id="1.1.1.83"/>
    </reaction>
</comment>
<organism evidence="11 12">
    <name type="scientific">Oceanobacillus indicireducens</name>
    <dbReference type="NCBI Taxonomy" id="1004261"/>
    <lineage>
        <taxon>Bacteria</taxon>
        <taxon>Bacillati</taxon>
        <taxon>Bacillota</taxon>
        <taxon>Bacilli</taxon>
        <taxon>Bacillales</taxon>
        <taxon>Bacillaceae</taxon>
        <taxon>Oceanobacillus</taxon>
    </lineage>
</organism>
<dbReference type="EC" id="1.1.1.83" evidence="4"/>
<evidence type="ECO:0000256" key="1">
    <source>
        <dbReference type="ARBA" id="ARBA00001936"/>
    </source>
</evidence>
<reference evidence="11" key="2">
    <citation type="submission" date="2020-09" db="EMBL/GenBank/DDBJ databases">
        <authorList>
            <person name="Sun Q."/>
            <person name="Ohkuma M."/>
        </authorList>
    </citation>
    <scope>NUCLEOTIDE SEQUENCE</scope>
    <source>
        <strain evidence="11">JCM 17251</strain>
    </source>
</reference>
<evidence type="ECO:0000313" key="11">
    <source>
        <dbReference type="EMBL" id="GGN51871.1"/>
    </source>
</evidence>
<protein>
    <recommendedName>
        <fullName evidence="4">D-malate dehydrogenase (decarboxylating)</fullName>
        <ecNumber evidence="4">1.1.1.83</ecNumber>
    </recommendedName>
</protein>
<evidence type="ECO:0000256" key="8">
    <source>
        <dbReference type="ARBA" id="ARBA00023211"/>
    </source>
</evidence>
<evidence type="ECO:0000256" key="7">
    <source>
        <dbReference type="ARBA" id="ARBA00023027"/>
    </source>
</evidence>
<dbReference type="InterPro" id="IPR011829">
    <property type="entry name" value="TTC_DH"/>
</dbReference>
<evidence type="ECO:0000256" key="5">
    <source>
        <dbReference type="ARBA" id="ARBA00022723"/>
    </source>
</evidence>
<dbReference type="InterPro" id="IPR019818">
    <property type="entry name" value="IsoCit/isopropylmalate_DH_CS"/>
</dbReference>
<dbReference type="GO" id="GO:0046553">
    <property type="term" value="F:D-malate dehydrogenase (decarboxylating) (NAD+) activity"/>
    <property type="evidence" value="ECO:0007669"/>
    <property type="project" value="UniProtKB-EC"/>
</dbReference>
<comment type="cofactor">
    <cofactor evidence="1">
        <name>Mn(2+)</name>
        <dbReference type="ChEBI" id="CHEBI:29035"/>
    </cofactor>
</comment>
<evidence type="ECO:0000256" key="2">
    <source>
        <dbReference type="ARBA" id="ARBA00001946"/>
    </source>
</evidence>
<dbReference type="AlphaFoldDB" id="A0A918CZC6"/>
<dbReference type="PANTHER" id="PTHR43275:SF1">
    <property type="entry name" value="D-MALATE DEHYDROGENASE [DECARBOXYLATING]"/>
    <property type="match status" value="1"/>
</dbReference>
<comment type="similarity">
    <text evidence="3">Belongs to the isocitrate and isopropylmalate dehydrogenases family.</text>
</comment>
<evidence type="ECO:0000256" key="9">
    <source>
        <dbReference type="ARBA" id="ARBA00049301"/>
    </source>
</evidence>
<dbReference type="PANTHER" id="PTHR43275">
    <property type="entry name" value="D-MALATE DEHYDROGENASE [DECARBOXYLATING]"/>
    <property type="match status" value="1"/>
</dbReference>
<dbReference type="EMBL" id="BMOS01000003">
    <property type="protein sequence ID" value="GGN51871.1"/>
    <property type="molecule type" value="Genomic_DNA"/>
</dbReference>
<dbReference type="InterPro" id="IPR050501">
    <property type="entry name" value="ICDH/IPMDH"/>
</dbReference>
<dbReference type="Gene3D" id="3.40.718.10">
    <property type="entry name" value="Isopropylmalate Dehydrogenase"/>
    <property type="match status" value="1"/>
</dbReference>
<dbReference type="GO" id="GO:0000287">
    <property type="term" value="F:magnesium ion binding"/>
    <property type="evidence" value="ECO:0007669"/>
    <property type="project" value="InterPro"/>
</dbReference>
<dbReference type="InterPro" id="IPR024084">
    <property type="entry name" value="IsoPropMal-DH-like_dom"/>
</dbReference>
<dbReference type="SMART" id="SM01329">
    <property type="entry name" value="Iso_dh"/>
    <property type="match status" value="1"/>
</dbReference>
<name>A0A918CZC6_9BACI</name>
<dbReference type="RefSeq" id="WP_188856021.1">
    <property type="nucleotide sequence ID" value="NZ_BMOS01000003.1"/>
</dbReference>
<keyword evidence="8" id="KW-0464">Manganese</keyword>
<keyword evidence="7" id="KW-0520">NAD</keyword>
<proteinExistence type="inferred from homology"/>
<evidence type="ECO:0000259" key="10">
    <source>
        <dbReference type="SMART" id="SM01329"/>
    </source>
</evidence>
<dbReference type="GO" id="GO:0051287">
    <property type="term" value="F:NAD binding"/>
    <property type="evidence" value="ECO:0007669"/>
    <property type="project" value="InterPro"/>
</dbReference>
<keyword evidence="5" id="KW-0479">Metal-binding</keyword>
<evidence type="ECO:0000256" key="6">
    <source>
        <dbReference type="ARBA" id="ARBA00023002"/>
    </source>
</evidence>
<evidence type="ECO:0000256" key="4">
    <source>
        <dbReference type="ARBA" id="ARBA00013126"/>
    </source>
</evidence>
<evidence type="ECO:0000256" key="3">
    <source>
        <dbReference type="ARBA" id="ARBA00007769"/>
    </source>
</evidence>
<reference evidence="11" key="1">
    <citation type="journal article" date="2014" name="Int. J. Syst. Evol. Microbiol.">
        <title>Complete genome sequence of Corynebacterium casei LMG S-19264T (=DSM 44701T), isolated from a smear-ripened cheese.</title>
        <authorList>
            <consortium name="US DOE Joint Genome Institute (JGI-PGF)"/>
            <person name="Walter F."/>
            <person name="Albersmeier A."/>
            <person name="Kalinowski J."/>
            <person name="Ruckert C."/>
        </authorList>
    </citation>
    <scope>NUCLEOTIDE SEQUENCE</scope>
    <source>
        <strain evidence="11">JCM 17251</strain>
    </source>
</reference>
<dbReference type="NCBIfam" id="TIGR02089">
    <property type="entry name" value="TTC"/>
    <property type="match status" value="1"/>
</dbReference>
<sequence length="358" mass="39843">MREYKIAVLPGDGIGPEVTREAVKVLERIAEMDSSFRFKTKNFNWNSEYYLEHGKMMPEDGLEQLKEFDAILFGAIGDPRVPDPVSIWELILPIRKNFQQFINFRPVKLLQGLESTLKKEVPIDFVIVRENSEGEYTESGGAMFHGETREMALQNMVMTRQGVEQIARFAYDYARANGREKVTNATKSNVMLHTMTFWDRLVEEVAAENKDIDYERYYIDALAAYFVQRPETFDVVLASNLFGDILSDLGSAIVGGLGLAPSGNINPLGEFPSMFEAVHGSAPDIAGKGIANPIAQIWSAALMLEHLGRKDLHDLVLQAIEEVLVEKKVLTPDIGGNATTADVGDAISDKLERIGGLL</sequence>